<reference evidence="2" key="1">
    <citation type="submission" date="2022-01" db="EMBL/GenBank/DDBJ databases">
        <title>Genome Sequence Resource for Two Populations of Ditylenchus destructor, the Migratory Endoparasitic Phytonematode.</title>
        <authorList>
            <person name="Zhang H."/>
            <person name="Lin R."/>
            <person name="Xie B."/>
        </authorList>
    </citation>
    <scope>NUCLEOTIDE SEQUENCE</scope>
    <source>
        <strain evidence="2">BazhouSP</strain>
    </source>
</reference>
<evidence type="ECO:0000256" key="1">
    <source>
        <dbReference type="SAM" id="MobiDB-lite"/>
    </source>
</evidence>
<dbReference type="EMBL" id="JAKKPZ010000050">
    <property type="protein sequence ID" value="KAI1706145.1"/>
    <property type="molecule type" value="Genomic_DNA"/>
</dbReference>
<name>A0AAD4QZR2_9BILA</name>
<gene>
    <name evidence="2" type="ORF">DdX_13186</name>
</gene>
<evidence type="ECO:0000313" key="3">
    <source>
        <dbReference type="Proteomes" id="UP001201812"/>
    </source>
</evidence>
<dbReference type="Proteomes" id="UP001201812">
    <property type="component" value="Unassembled WGS sequence"/>
</dbReference>
<feature type="region of interest" description="Disordered" evidence="1">
    <location>
        <begin position="1"/>
        <end position="69"/>
    </location>
</feature>
<feature type="compositionally biased region" description="Low complexity" evidence="1">
    <location>
        <begin position="19"/>
        <end position="65"/>
    </location>
</feature>
<comment type="caution">
    <text evidence="2">The sequence shown here is derived from an EMBL/GenBank/DDBJ whole genome shotgun (WGS) entry which is preliminary data.</text>
</comment>
<sequence>MSSAGLPMAGLVPGSMWGASGSAAATTTYSTSATATTSAKKPASTKKPTSAKKNTSTKKSATTSAQKPVLAQSIARARAVDCPKKPATLTPTLQPIKGPHSPHHSNILSCAGASARHPIPQLRHPPLECHPRTITGTKISGLPDFLSREEQTSQTSSSAKLFVQFVVVFVVTRVSSALRYSIWWLIEYFVLKPLLAPYYIVRRYYRKASNQNGQVKKPKQKSAQARKATPQTWTHTTINLSLARFSQLSSPAVWLSTIARDDASWQKLGDGAYGETYAAIFAIEELLKAWEAFQML</sequence>
<accession>A0AAD4QZR2</accession>
<evidence type="ECO:0000313" key="2">
    <source>
        <dbReference type="EMBL" id="KAI1706145.1"/>
    </source>
</evidence>
<feature type="region of interest" description="Disordered" evidence="1">
    <location>
        <begin position="212"/>
        <end position="231"/>
    </location>
</feature>
<keyword evidence="3" id="KW-1185">Reference proteome</keyword>
<protein>
    <submittedName>
        <fullName evidence="2">Uncharacterized protein</fullName>
    </submittedName>
</protein>
<proteinExistence type="predicted"/>
<organism evidence="2 3">
    <name type="scientific">Ditylenchus destructor</name>
    <dbReference type="NCBI Taxonomy" id="166010"/>
    <lineage>
        <taxon>Eukaryota</taxon>
        <taxon>Metazoa</taxon>
        <taxon>Ecdysozoa</taxon>
        <taxon>Nematoda</taxon>
        <taxon>Chromadorea</taxon>
        <taxon>Rhabditida</taxon>
        <taxon>Tylenchina</taxon>
        <taxon>Tylenchomorpha</taxon>
        <taxon>Sphaerularioidea</taxon>
        <taxon>Anguinidae</taxon>
        <taxon>Anguininae</taxon>
        <taxon>Ditylenchus</taxon>
    </lineage>
</organism>
<dbReference type="AlphaFoldDB" id="A0AAD4QZR2"/>